<dbReference type="EMBL" id="CP033896">
    <property type="protein sequence ID" value="AZA12670.1"/>
    <property type="molecule type" value="Genomic_DNA"/>
</dbReference>
<feature type="transmembrane region" description="Helical" evidence="1">
    <location>
        <begin position="84"/>
        <end position="102"/>
    </location>
</feature>
<gene>
    <name evidence="2" type="ORF">CCHOA_01210</name>
</gene>
<evidence type="ECO:0000313" key="2">
    <source>
        <dbReference type="EMBL" id="AZA12670.1"/>
    </source>
</evidence>
<reference evidence="2 3" key="1">
    <citation type="submission" date="2018-11" db="EMBL/GenBank/DDBJ databases">
        <authorList>
            <person name="Kleinhagauer T."/>
            <person name="Glaeser S.P."/>
            <person name="Spergser J."/>
            <person name="Ruckert C."/>
            <person name="Kaempfer P."/>
            <person name="Busse H.-J."/>
        </authorList>
    </citation>
    <scope>NUCLEOTIDE SEQUENCE [LARGE SCALE GENOMIC DNA]</scope>
    <source>
        <strain evidence="2 3">200CH</strain>
    </source>
</reference>
<protein>
    <recommendedName>
        <fullName evidence="4">DUF998 domain-containing protein</fullName>
    </recommendedName>
</protein>
<dbReference type="Proteomes" id="UP000269019">
    <property type="component" value="Chromosome"/>
</dbReference>
<keyword evidence="3" id="KW-1185">Reference proteome</keyword>
<name>A0A3G6J897_9CORY</name>
<evidence type="ECO:0008006" key="4">
    <source>
        <dbReference type="Google" id="ProtNLM"/>
    </source>
</evidence>
<accession>A0A3G6J897</accession>
<sequence>MLKIVYVLAIAAALAYATWAAGPLVPEVDATNAFASEYASPVWHLSWLFQLGDLLTGILLCALTILAARVHITHDRIITRPLTICRALVVLCGLIFAIATIFDASNPLPCPVETTAPSAINGPLCDTPELHIHEFTSGLIGTVAVIAMLLVALMQHFLIPQAKRRGIPLTSGSPDPSLDRMIQLSRAAGSRRHYRQGFPADRHVTRGTVLAVGFTAAALYCTASVFIHDLPYLGLIQRISLALCSLWWLWCINSWLGFDGFLDGMTRARHTTANSDAKRPTAPVS</sequence>
<dbReference type="AlphaFoldDB" id="A0A3G6J897"/>
<organism evidence="2 3">
    <name type="scientific">Corynebacterium choanae</name>
    <dbReference type="NCBI Taxonomy" id="1862358"/>
    <lineage>
        <taxon>Bacteria</taxon>
        <taxon>Bacillati</taxon>
        <taxon>Actinomycetota</taxon>
        <taxon>Actinomycetes</taxon>
        <taxon>Mycobacteriales</taxon>
        <taxon>Corynebacteriaceae</taxon>
        <taxon>Corynebacterium</taxon>
    </lineage>
</organism>
<evidence type="ECO:0000313" key="3">
    <source>
        <dbReference type="Proteomes" id="UP000269019"/>
    </source>
</evidence>
<feature type="transmembrane region" description="Helical" evidence="1">
    <location>
        <begin position="138"/>
        <end position="159"/>
    </location>
</feature>
<dbReference type="KEGG" id="ccho:CCHOA_01210"/>
<keyword evidence="1" id="KW-0472">Membrane</keyword>
<feature type="transmembrane region" description="Helical" evidence="1">
    <location>
        <begin position="44"/>
        <end position="72"/>
    </location>
</feature>
<dbReference type="Pfam" id="PF06197">
    <property type="entry name" value="DUF998"/>
    <property type="match status" value="1"/>
</dbReference>
<dbReference type="InterPro" id="IPR009339">
    <property type="entry name" value="DUF998"/>
</dbReference>
<proteinExistence type="predicted"/>
<feature type="transmembrane region" description="Helical" evidence="1">
    <location>
        <begin position="208"/>
        <end position="227"/>
    </location>
</feature>
<evidence type="ECO:0000256" key="1">
    <source>
        <dbReference type="SAM" id="Phobius"/>
    </source>
</evidence>
<dbReference type="RefSeq" id="WP_123925906.1">
    <property type="nucleotide sequence ID" value="NZ_CP033896.1"/>
</dbReference>
<keyword evidence="1" id="KW-0812">Transmembrane</keyword>
<keyword evidence="1" id="KW-1133">Transmembrane helix</keyword>
<feature type="transmembrane region" description="Helical" evidence="1">
    <location>
        <begin position="239"/>
        <end position="258"/>
    </location>
</feature>